<evidence type="ECO:0000313" key="1">
    <source>
        <dbReference type="EMBL" id="KAK3044704.1"/>
    </source>
</evidence>
<comment type="caution">
    <text evidence="1">The sequence shown here is derived from an EMBL/GenBank/DDBJ whole genome shotgun (WGS) entry which is preliminary data.</text>
</comment>
<protein>
    <submittedName>
        <fullName evidence="1">Uncharacterized protein</fullName>
    </submittedName>
</protein>
<organism evidence="1 2">
    <name type="scientific">Coniosporium uncinatum</name>
    <dbReference type="NCBI Taxonomy" id="93489"/>
    <lineage>
        <taxon>Eukaryota</taxon>
        <taxon>Fungi</taxon>
        <taxon>Dikarya</taxon>
        <taxon>Ascomycota</taxon>
        <taxon>Pezizomycotina</taxon>
        <taxon>Dothideomycetes</taxon>
        <taxon>Dothideomycetes incertae sedis</taxon>
        <taxon>Coniosporium</taxon>
    </lineage>
</organism>
<accession>A0ACC3CUN8</accession>
<proteinExistence type="predicted"/>
<gene>
    <name evidence="1" type="ORF">LTS18_000580</name>
</gene>
<keyword evidence="2" id="KW-1185">Reference proteome</keyword>
<dbReference type="EMBL" id="JAWDJW010011584">
    <property type="protein sequence ID" value="KAK3044704.1"/>
    <property type="molecule type" value="Genomic_DNA"/>
</dbReference>
<name>A0ACC3CUN8_9PEZI</name>
<reference evidence="1" key="1">
    <citation type="submission" date="2024-09" db="EMBL/GenBank/DDBJ databases">
        <title>Black Yeasts Isolated from many extreme environments.</title>
        <authorList>
            <person name="Coleine C."/>
            <person name="Stajich J.E."/>
            <person name="Selbmann L."/>
        </authorList>
    </citation>
    <scope>NUCLEOTIDE SEQUENCE</scope>
    <source>
        <strain evidence="1">CCFEE 5737</strain>
    </source>
</reference>
<feature type="non-terminal residue" evidence="1">
    <location>
        <position position="1"/>
    </location>
</feature>
<evidence type="ECO:0000313" key="2">
    <source>
        <dbReference type="Proteomes" id="UP001186974"/>
    </source>
</evidence>
<dbReference type="Proteomes" id="UP001186974">
    <property type="component" value="Unassembled WGS sequence"/>
</dbReference>
<sequence>NGHDLAKFDFRDTPVKAIARLKTIFEGTDYASRAAPAYVHLDEVLKYVKLFEVHRKIYVSPLSSFHEKFYHGGILYQCLYDGKKRDVLAAGGRYDHLIADYRTRMQTPVAGCRHAVGMTLSKDRLVASTAKYLKNLSKGTYLKRSEEESADTFTDRRCDILVAAFDPAVLRDSGLRLVVQLRKHNLSAELAGDARTPEELLTRHRDDRHAWIIMIKHEASGSGKPDLRVRSMWRKVDDDYRNSDVHSSQLFNWLRSEIRERDEHEGKERTAGMPKMSASQQEERKGNVQVLMAGHRSKKSNKWSVVEAGTFAVLWPQLN</sequence>